<name>A0ABR5EYS9_9ACTN</name>
<comment type="caution">
    <text evidence="1">The sequence shown here is derived from an EMBL/GenBank/DDBJ whole genome shotgun (WGS) entry which is preliminary data.</text>
</comment>
<gene>
    <name evidence="1" type="ORF">FrCorBMG51_23625</name>
</gene>
<reference evidence="1 2" key="1">
    <citation type="submission" date="2014-12" db="EMBL/GenBank/DDBJ databases">
        <title>Frankia sp. BMG5.1 draft genome.</title>
        <authorList>
            <person name="Gtari M."/>
            <person name="Ghodhbane-Gtari F."/>
            <person name="Nouioui I."/>
            <person name="Ktari A."/>
            <person name="Hezbri K."/>
            <person name="Mimouni W."/>
            <person name="Sbissi I."/>
            <person name="Ayari A."/>
            <person name="Yamanaka T."/>
            <person name="Normand P."/>
            <person name="Tisa L.S."/>
            <person name="Boudabous A."/>
        </authorList>
    </citation>
    <scope>NUCLEOTIDE SEQUENCE [LARGE SCALE GENOMIC DNA]</scope>
    <source>
        <strain evidence="1 2">BMG5.1</strain>
    </source>
</reference>
<accession>A0ABR5EYS9</accession>
<protein>
    <submittedName>
        <fullName evidence="1">Uncharacterized protein</fullName>
    </submittedName>
</protein>
<dbReference type="EMBL" id="JWIO01000071">
    <property type="protein sequence ID" value="KLL09617.1"/>
    <property type="molecule type" value="Genomic_DNA"/>
</dbReference>
<keyword evidence="2" id="KW-1185">Reference proteome</keyword>
<dbReference type="Proteomes" id="UP000035425">
    <property type="component" value="Unassembled WGS sequence"/>
</dbReference>
<dbReference type="RefSeq" id="WP_047225204.1">
    <property type="nucleotide sequence ID" value="NZ_JWIO01000071.1"/>
</dbReference>
<proteinExistence type="predicted"/>
<organism evidence="1 2">
    <name type="scientific">Protofrankia coriariae</name>
    <dbReference type="NCBI Taxonomy" id="1562887"/>
    <lineage>
        <taxon>Bacteria</taxon>
        <taxon>Bacillati</taxon>
        <taxon>Actinomycetota</taxon>
        <taxon>Actinomycetes</taxon>
        <taxon>Frankiales</taxon>
        <taxon>Frankiaceae</taxon>
        <taxon>Protofrankia</taxon>
    </lineage>
</organism>
<evidence type="ECO:0000313" key="1">
    <source>
        <dbReference type="EMBL" id="KLL09617.1"/>
    </source>
</evidence>
<sequence>MPGVVRACRGWTRTSYYNTAGQTVESRMPKANGTDTFAMVIAYYTETGSGCVDVAWTGLACTSGPAAQPSSGNPLPMVTYTYNDPDEVLIAVETVNATTWTAMTRL</sequence>
<evidence type="ECO:0000313" key="2">
    <source>
        <dbReference type="Proteomes" id="UP000035425"/>
    </source>
</evidence>